<organism evidence="2 3">
    <name type="scientific">Halobacteriovorax vibrionivorans</name>
    <dbReference type="NCBI Taxonomy" id="2152716"/>
    <lineage>
        <taxon>Bacteria</taxon>
        <taxon>Pseudomonadati</taxon>
        <taxon>Bdellovibrionota</taxon>
        <taxon>Bacteriovoracia</taxon>
        <taxon>Bacteriovoracales</taxon>
        <taxon>Halobacteriovoraceae</taxon>
        <taxon>Halobacteriovorax</taxon>
    </lineage>
</organism>
<evidence type="ECO:0000259" key="1">
    <source>
        <dbReference type="Pfam" id="PF00425"/>
    </source>
</evidence>
<sequence>MVLKTNQVDKSYALFKTESGFLKLEKPVQYFQVTNKSITNVLTNEVQKFDTQAFDELFNKKWQVQILEYELGHLFQWDDLLTQEEVNLATFINFESTSELTTIEDDALSGARITCESFRDEYRNKFKATYENLLDGNCYQLNLTHIIPLEVNDISLLEKSFRYESIFSSLGEFAHLINLPLQDRLILSNSPECLFEYDFIEKKIVTRPIKGTIKKELGRDSLIGDVKNESELNIITDLLRHDLSGIGENFSVVESLREFFEVPGLIHQYSRISVKEDHLNIPKVLKAIFPGGSITGAPKKRVLKLIKEIEAQKRGLYTGSTVLAVDKIAKASINIRSLDVIKSTGAARYGSGGGITLLSEEVSEFDELLAKTNSFLKVFFKDVNF</sequence>
<protein>
    <recommendedName>
        <fullName evidence="1">Chorismate-utilising enzyme C-terminal domain-containing protein</fullName>
    </recommendedName>
</protein>
<dbReference type="InterPro" id="IPR015890">
    <property type="entry name" value="Chorismate_C"/>
</dbReference>
<dbReference type="Gene3D" id="3.60.120.10">
    <property type="entry name" value="Anthranilate synthase"/>
    <property type="match status" value="1"/>
</dbReference>
<dbReference type="Proteomes" id="UP000443582">
    <property type="component" value="Unassembled WGS sequence"/>
</dbReference>
<proteinExistence type="predicted"/>
<keyword evidence="3" id="KW-1185">Reference proteome</keyword>
<comment type="caution">
    <text evidence="2">The sequence shown here is derived from an EMBL/GenBank/DDBJ whole genome shotgun (WGS) entry which is preliminary data.</text>
</comment>
<dbReference type="Pfam" id="PF00425">
    <property type="entry name" value="Chorismate_bind"/>
    <property type="match status" value="1"/>
</dbReference>
<evidence type="ECO:0000313" key="2">
    <source>
        <dbReference type="EMBL" id="RZF22524.1"/>
    </source>
</evidence>
<feature type="domain" description="Chorismate-utilising enzyme C-terminal" evidence="1">
    <location>
        <begin position="120"/>
        <end position="371"/>
    </location>
</feature>
<gene>
    <name evidence="2" type="ORF">DAY19_01775</name>
</gene>
<reference evidence="3" key="1">
    <citation type="journal article" date="2019" name="Int. J. Syst. Evol. Microbiol.">
        <title>Halobacteriovorax valvorus sp. nov., a novel prokaryotic predator isolated from coastal seawater of China.</title>
        <authorList>
            <person name="Chen M.-X."/>
        </authorList>
    </citation>
    <scope>NUCLEOTIDE SEQUENCE [LARGE SCALE GENOMIC DNA]</scope>
    <source>
        <strain evidence="3">BL9</strain>
    </source>
</reference>
<dbReference type="PANTHER" id="PTHR11236:SF50">
    <property type="entry name" value="AMINODEOXYCHORISMATE SYNTHASE COMPONENT 1"/>
    <property type="match status" value="1"/>
</dbReference>
<name>A0ABY0ILX2_9BACT</name>
<evidence type="ECO:0000313" key="3">
    <source>
        <dbReference type="Proteomes" id="UP000443582"/>
    </source>
</evidence>
<dbReference type="InterPro" id="IPR019999">
    <property type="entry name" value="Anth_synth_I-like"/>
</dbReference>
<dbReference type="EMBL" id="QDKL01000001">
    <property type="protein sequence ID" value="RZF22524.1"/>
    <property type="molecule type" value="Genomic_DNA"/>
</dbReference>
<accession>A0ABY0ILX2</accession>
<dbReference type="InterPro" id="IPR005801">
    <property type="entry name" value="ADC_synthase"/>
</dbReference>
<dbReference type="SUPFAM" id="SSF56322">
    <property type="entry name" value="ADC synthase"/>
    <property type="match status" value="1"/>
</dbReference>
<dbReference type="PANTHER" id="PTHR11236">
    <property type="entry name" value="AMINOBENZOATE/ANTHRANILATE SYNTHASE"/>
    <property type="match status" value="1"/>
</dbReference>